<dbReference type="EC" id="2.5.1.10" evidence="3"/>
<dbReference type="PROSITE" id="PS00444">
    <property type="entry name" value="POLYPRENYL_SYNTHASE_2"/>
    <property type="match status" value="1"/>
</dbReference>
<evidence type="ECO:0000256" key="10">
    <source>
        <dbReference type="ARBA" id="ARBA00032873"/>
    </source>
</evidence>
<evidence type="ECO:0000256" key="1">
    <source>
        <dbReference type="ARBA" id="ARBA00001946"/>
    </source>
</evidence>
<protein>
    <recommendedName>
        <fullName evidence="4">Farnesyl diphosphate synthase</fullName>
        <ecNumber evidence="3">2.5.1.10</ecNumber>
    </recommendedName>
    <alternativeName>
        <fullName evidence="10">(2E,6E)-farnesyl diphosphate synthase</fullName>
    </alternativeName>
    <alternativeName>
        <fullName evidence="9">Geranyltranstransferase</fullName>
    </alternativeName>
</protein>
<evidence type="ECO:0000256" key="6">
    <source>
        <dbReference type="ARBA" id="ARBA00022723"/>
    </source>
</evidence>
<keyword evidence="6" id="KW-0479">Metal-binding</keyword>
<comment type="catalytic activity">
    <reaction evidence="11">
        <text>isopentenyl diphosphate + (2E)-geranyl diphosphate = (2E,6E)-farnesyl diphosphate + diphosphate</text>
        <dbReference type="Rhea" id="RHEA:19361"/>
        <dbReference type="ChEBI" id="CHEBI:33019"/>
        <dbReference type="ChEBI" id="CHEBI:58057"/>
        <dbReference type="ChEBI" id="CHEBI:128769"/>
        <dbReference type="ChEBI" id="CHEBI:175763"/>
        <dbReference type="EC" id="2.5.1.10"/>
    </reaction>
</comment>
<organism evidence="13 14">
    <name type="scientific">Salipaludibacillus agaradhaerens</name>
    <name type="common">Bacillus agaradhaerens</name>
    <dbReference type="NCBI Taxonomy" id="76935"/>
    <lineage>
        <taxon>Bacteria</taxon>
        <taxon>Bacillati</taxon>
        <taxon>Bacillota</taxon>
        <taxon>Bacilli</taxon>
        <taxon>Bacillales</taxon>
        <taxon>Bacillaceae</taxon>
    </lineage>
</organism>
<dbReference type="PANTHER" id="PTHR43281:SF1">
    <property type="entry name" value="FARNESYL DIPHOSPHATE SYNTHASE"/>
    <property type="match status" value="1"/>
</dbReference>
<dbReference type="GO" id="GO:0004337">
    <property type="term" value="F:(2E,6E)-farnesyl diphosphate synthase activity"/>
    <property type="evidence" value="ECO:0007669"/>
    <property type="project" value="UniProtKB-EC"/>
</dbReference>
<dbReference type="InterPro" id="IPR008949">
    <property type="entry name" value="Isoprenoid_synthase_dom_sf"/>
</dbReference>
<evidence type="ECO:0000256" key="3">
    <source>
        <dbReference type="ARBA" id="ARBA00012439"/>
    </source>
</evidence>
<evidence type="ECO:0000313" key="13">
    <source>
        <dbReference type="EMBL" id="MCR6096663.1"/>
    </source>
</evidence>
<dbReference type="Gene3D" id="1.10.600.10">
    <property type="entry name" value="Farnesyl Diphosphate Synthase"/>
    <property type="match status" value="1"/>
</dbReference>
<evidence type="ECO:0000256" key="9">
    <source>
        <dbReference type="ARBA" id="ARBA00032380"/>
    </source>
</evidence>
<dbReference type="InterPro" id="IPR000092">
    <property type="entry name" value="Polyprenyl_synt"/>
</dbReference>
<evidence type="ECO:0000256" key="4">
    <source>
        <dbReference type="ARBA" id="ARBA00015100"/>
    </source>
</evidence>
<dbReference type="SUPFAM" id="SSF48576">
    <property type="entry name" value="Terpenoid synthases"/>
    <property type="match status" value="1"/>
</dbReference>
<keyword evidence="7" id="KW-0460">Magnesium</keyword>
<keyword evidence="14" id="KW-1185">Reference proteome</keyword>
<dbReference type="Pfam" id="PF00348">
    <property type="entry name" value="polyprenyl_synt"/>
    <property type="match status" value="1"/>
</dbReference>
<dbReference type="SFLD" id="SFLDG01017">
    <property type="entry name" value="Polyprenyl_Transferase_Like"/>
    <property type="match status" value="1"/>
</dbReference>
<dbReference type="SFLD" id="SFLDS00005">
    <property type="entry name" value="Isoprenoid_Synthase_Type_I"/>
    <property type="match status" value="1"/>
</dbReference>
<dbReference type="InterPro" id="IPR033749">
    <property type="entry name" value="Polyprenyl_synt_CS"/>
</dbReference>
<dbReference type="CDD" id="cd00685">
    <property type="entry name" value="Trans_IPPS_HT"/>
    <property type="match status" value="1"/>
</dbReference>
<dbReference type="EMBL" id="JABXYM010000001">
    <property type="protein sequence ID" value="MCR6096663.1"/>
    <property type="molecule type" value="Genomic_DNA"/>
</dbReference>
<evidence type="ECO:0000256" key="7">
    <source>
        <dbReference type="ARBA" id="ARBA00022842"/>
    </source>
</evidence>
<dbReference type="GO" id="GO:0005737">
    <property type="term" value="C:cytoplasm"/>
    <property type="evidence" value="ECO:0007669"/>
    <property type="project" value="UniProtKB-ARBA"/>
</dbReference>
<keyword evidence="5 12" id="KW-0808">Transferase</keyword>
<dbReference type="GO" id="GO:0016114">
    <property type="term" value="P:terpenoid biosynthetic process"/>
    <property type="evidence" value="ECO:0007669"/>
    <property type="project" value="UniProtKB-ARBA"/>
</dbReference>
<comment type="caution">
    <text evidence="13">The sequence shown here is derived from an EMBL/GenBank/DDBJ whole genome shotgun (WGS) entry which is preliminary data.</text>
</comment>
<comment type="cofactor">
    <cofactor evidence="1">
        <name>Mg(2+)</name>
        <dbReference type="ChEBI" id="CHEBI:18420"/>
    </cofactor>
</comment>
<dbReference type="Proteomes" id="UP001057753">
    <property type="component" value="Unassembled WGS sequence"/>
</dbReference>
<evidence type="ECO:0000256" key="11">
    <source>
        <dbReference type="ARBA" id="ARBA00049399"/>
    </source>
</evidence>
<evidence type="ECO:0000256" key="8">
    <source>
        <dbReference type="ARBA" id="ARBA00023229"/>
    </source>
</evidence>
<evidence type="ECO:0000256" key="2">
    <source>
        <dbReference type="ARBA" id="ARBA00006706"/>
    </source>
</evidence>
<sequence length="290" mass="32199">MEKFLAQEKVAIDEKLTEHITQLNAPKSLKDSMTYSLKAGGKRIRPILLLATLKGFGKDLNKGYDIACAIEMIHTYSLIHDDLPAMDDDDLRRGQPTNHKVFGEALAILAGDGLLTYSFTMVSQLQNVEDHIKIKLVQKISQAAGPKGMVAGQVADMEAEGRDLDLEELQEIHHRKTGDLLSLSLECGALLAEASQEDMHILTRFGKHLGLAFQIKDDLLDVEGDENVLGKRVGSDATNDKNTYPKILGVEKAKETLTYHLNEAHKLLAQVDMDQTLLRQLTNYIGERIN</sequence>
<reference evidence="13" key="1">
    <citation type="submission" date="2020-06" db="EMBL/GenBank/DDBJ databases">
        <title>Insight into the genomes of haloalkaliphilic bacilli from Kenyan soda lakes.</title>
        <authorList>
            <person name="Mwirichia R."/>
            <person name="Villamizar G.C."/>
            <person name="Poehlein A."/>
            <person name="Mugweru J."/>
            <person name="Kipnyargis A."/>
            <person name="Kiplimo D."/>
            <person name="Orwa P."/>
            <person name="Daniel R."/>
        </authorList>
    </citation>
    <scope>NUCLEOTIDE SEQUENCE</scope>
    <source>
        <strain evidence="13">B1096_S55</strain>
    </source>
</reference>
<dbReference type="InterPro" id="IPR053378">
    <property type="entry name" value="Prenyl_diphosphate_synthase"/>
</dbReference>
<evidence type="ECO:0000256" key="5">
    <source>
        <dbReference type="ARBA" id="ARBA00022679"/>
    </source>
</evidence>
<dbReference type="GO" id="GO:0046872">
    <property type="term" value="F:metal ion binding"/>
    <property type="evidence" value="ECO:0007669"/>
    <property type="project" value="UniProtKB-KW"/>
</dbReference>
<dbReference type="AlphaFoldDB" id="A0A9Q4FZC6"/>
<comment type="similarity">
    <text evidence="2 12">Belongs to the FPP/GGPP synthase family.</text>
</comment>
<dbReference type="FunFam" id="1.10.600.10:FF:000001">
    <property type="entry name" value="Geranylgeranyl diphosphate synthase"/>
    <property type="match status" value="1"/>
</dbReference>
<accession>A0A9Q4FZC6</accession>
<gene>
    <name evidence="13" type="ORF">HXA33_08850</name>
</gene>
<evidence type="ECO:0000256" key="12">
    <source>
        <dbReference type="RuleBase" id="RU004466"/>
    </source>
</evidence>
<dbReference type="PANTHER" id="PTHR43281">
    <property type="entry name" value="FARNESYL DIPHOSPHATE SYNTHASE"/>
    <property type="match status" value="1"/>
</dbReference>
<keyword evidence="8" id="KW-0414">Isoprene biosynthesis</keyword>
<proteinExistence type="inferred from homology"/>
<name>A0A9Q4FZC6_SALAG</name>
<dbReference type="NCBIfam" id="NF045485">
    <property type="entry name" value="FPPsyn"/>
    <property type="match status" value="1"/>
</dbReference>
<dbReference type="PROSITE" id="PS00723">
    <property type="entry name" value="POLYPRENYL_SYNTHASE_1"/>
    <property type="match status" value="1"/>
</dbReference>
<evidence type="ECO:0000313" key="14">
    <source>
        <dbReference type="Proteomes" id="UP001057753"/>
    </source>
</evidence>